<feature type="region of interest" description="Disordered" evidence="1">
    <location>
        <begin position="197"/>
        <end position="218"/>
    </location>
</feature>
<name>A0A9W2ZS35_BIOGL</name>
<accession>A0A9W2ZS35</accession>
<gene>
    <name evidence="4" type="primary">LOC129924789</name>
</gene>
<evidence type="ECO:0000256" key="2">
    <source>
        <dbReference type="SAM" id="Phobius"/>
    </source>
</evidence>
<keyword evidence="2" id="KW-0472">Membrane</keyword>
<sequence length="218" mass="24625">MAGYPSIWSIIKANIEHTVEVAFNQTMAHFTSYSLDLHSFKSNILELLQLPLSNIPAGHLMGQGNQTVNSEINATVYQAVYGALNAMNASTFSNGSASTFDRAFSQRLSFDIEMEVFNEIFHNSTEGQNNNGGFTDFFHNLPLKDETLFVALVCMAIIVPIIFITLFFIFFYKRRQENKERSHEMLLREQPENAVEEFKGEKQCGDEPPDLDLKVAPV</sequence>
<keyword evidence="3" id="KW-1185">Reference proteome</keyword>
<dbReference type="RefSeq" id="XP_055877779.1">
    <property type="nucleotide sequence ID" value="XM_056021804.1"/>
</dbReference>
<reference evidence="4" key="1">
    <citation type="submission" date="2025-08" db="UniProtKB">
        <authorList>
            <consortium name="RefSeq"/>
        </authorList>
    </citation>
    <scope>IDENTIFICATION</scope>
</reference>
<evidence type="ECO:0000256" key="1">
    <source>
        <dbReference type="SAM" id="MobiDB-lite"/>
    </source>
</evidence>
<dbReference type="GeneID" id="129924789"/>
<proteinExistence type="predicted"/>
<dbReference type="Proteomes" id="UP001165740">
    <property type="component" value="Chromosome 2"/>
</dbReference>
<evidence type="ECO:0000313" key="3">
    <source>
        <dbReference type="Proteomes" id="UP001165740"/>
    </source>
</evidence>
<keyword evidence="2" id="KW-1133">Transmembrane helix</keyword>
<evidence type="ECO:0000313" key="4">
    <source>
        <dbReference type="RefSeq" id="XP_055877779.1"/>
    </source>
</evidence>
<protein>
    <submittedName>
        <fullName evidence="4">Uncharacterized protein LOC129924789</fullName>
    </submittedName>
</protein>
<dbReference type="OrthoDB" id="6096638at2759"/>
<organism evidence="3 4">
    <name type="scientific">Biomphalaria glabrata</name>
    <name type="common">Bloodfluke planorb</name>
    <name type="synonym">Freshwater snail</name>
    <dbReference type="NCBI Taxonomy" id="6526"/>
    <lineage>
        <taxon>Eukaryota</taxon>
        <taxon>Metazoa</taxon>
        <taxon>Spiralia</taxon>
        <taxon>Lophotrochozoa</taxon>
        <taxon>Mollusca</taxon>
        <taxon>Gastropoda</taxon>
        <taxon>Heterobranchia</taxon>
        <taxon>Euthyneura</taxon>
        <taxon>Panpulmonata</taxon>
        <taxon>Hygrophila</taxon>
        <taxon>Lymnaeoidea</taxon>
        <taxon>Planorbidae</taxon>
        <taxon>Biomphalaria</taxon>
    </lineage>
</organism>
<dbReference type="AlphaFoldDB" id="A0A9W2ZS35"/>
<dbReference type="OMA" id="KERSHEM"/>
<feature type="transmembrane region" description="Helical" evidence="2">
    <location>
        <begin position="148"/>
        <end position="172"/>
    </location>
</feature>
<keyword evidence="2" id="KW-0812">Transmembrane</keyword>